<dbReference type="AlphaFoldDB" id="T1APQ1"/>
<feature type="domain" description="GAF" evidence="1">
    <location>
        <begin position="29"/>
        <end position="123"/>
    </location>
</feature>
<protein>
    <submittedName>
        <fullName evidence="2">Multi-sensor signal transduction histidine kinase</fullName>
    </submittedName>
</protein>
<organism evidence="2">
    <name type="scientific">mine drainage metagenome</name>
    <dbReference type="NCBI Taxonomy" id="410659"/>
    <lineage>
        <taxon>unclassified sequences</taxon>
        <taxon>metagenomes</taxon>
        <taxon>ecological metagenomes</taxon>
    </lineage>
</organism>
<evidence type="ECO:0000259" key="1">
    <source>
        <dbReference type="Pfam" id="PF13185"/>
    </source>
</evidence>
<dbReference type="Gene3D" id="3.30.450.40">
    <property type="match status" value="1"/>
</dbReference>
<dbReference type="SUPFAM" id="SSF55781">
    <property type="entry name" value="GAF domain-like"/>
    <property type="match status" value="1"/>
</dbReference>
<comment type="caution">
    <text evidence="2">The sequence shown here is derived from an EMBL/GenBank/DDBJ whole genome shotgun (WGS) entry which is preliminary data.</text>
</comment>
<dbReference type="InterPro" id="IPR029016">
    <property type="entry name" value="GAF-like_dom_sf"/>
</dbReference>
<dbReference type="Pfam" id="PF13185">
    <property type="entry name" value="GAF_2"/>
    <property type="match status" value="1"/>
</dbReference>
<keyword evidence="2" id="KW-0808">Transferase</keyword>
<reference evidence="2" key="1">
    <citation type="submission" date="2013-08" db="EMBL/GenBank/DDBJ databases">
        <authorList>
            <person name="Mendez C."/>
            <person name="Richter M."/>
            <person name="Ferrer M."/>
            <person name="Sanchez J."/>
        </authorList>
    </citation>
    <scope>NUCLEOTIDE SEQUENCE</scope>
</reference>
<evidence type="ECO:0000313" key="2">
    <source>
        <dbReference type="EMBL" id="EQD42694.1"/>
    </source>
</evidence>
<dbReference type="InterPro" id="IPR003018">
    <property type="entry name" value="GAF"/>
</dbReference>
<sequence>MDRPSWGIQKLDFVGVEGRAKDYVDGLVISSDPNIPEGRGPGGQALRSGDPVISTNFSFDPDFTPWLHKAERFGLTSSANFSFSRGGRVIGSMGLYKDYHHSFFPEQISLFRQFASTLSFALDNWDREKLRKANEAEMALVASVALN</sequence>
<name>T1APQ1_9ZZZZ</name>
<dbReference type="GO" id="GO:0016301">
    <property type="term" value="F:kinase activity"/>
    <property type="evidence" value="ECO:0007669"/>
    <property type="project" value="UniProtKB-KW"/>
</dbReference>
<gene>
    <name evidence="2" type="ORF">B1A_15837</name>
</gene>
<keyword evidence="2" id="KW-0418">Kinase</keyword>
<reference evidence="2" key="2">
    <citation type="journal article" date="2014" name="ISME J.">
        <title>Microbial stratification in low pH oxic and suboxic macroscopic growths along an acid mine drainage.</title>
        <authorList>
            <person name="Mendez-Garcia C."/>
            <person name="Mesa V."/>
            <person name="Sprenger R.R."/>
            <person name="Richter M."/>
            <person name="Diez M.S."/>
            <person name="Solano J."/>
            <person name="Bargiela R."/>
            <person name="Golyshina O.V."/>
            <person name="Manteca A."/>
            <person name="Ramos J.L."/>
            <person name="Gallego J.R."/>
            <person name="Llorente I."/>
            <person name="Martins Dos Santos V.A."/>
            <person name="Jensen O.N."/>
            <person name="Pelaez A.I."/>
            <person name="Sanchez J."/>
            <person name="Ferrer M."/>
        </authorList>
    </citation>
    <scope>NUCLEOTIDE SEQUENCE</scope>
</reference>
<accession>T1APQ1</accession>
<proteinExistence type="predicted"/>
<feature type="non-terminal residue" evidence="2">
    <location>
        <position position="147"/>
    </location>
</feature>
<dbReference type="EMBL" id="AUZX01011628">
    <property type="protein sequence ID" value="EQD42694.1"/>
    <property type="molecule type" value="Genomic_DNA"/>
</dbReference>